<evidence type="ECO:0000313" key="2">
    <source>
        <dbReference type="EMBL" id="TKA09296.1"/>
    </source>
</evidence>
<organism evidence="2 3">
    <name type="scientific">Actinacidiphila oryziradicis</name>
    <dbReference type="NCBI Taxonomy" id="2571141"/>
    <lineage>
        <taxon>Bacteria</taxon>
        <taxon>Bacillati</taxon>
        <taxon>Actinomycetota</taxon>
        <taxon>Actinomycetes</taxon>
        <taxon>Kitasatosporales</taxon>
        <taxon>Streptomycetaceae</taxon>
        <taxon>Actinacidiphila</taxon>
    </lineage>
</organism>
<dbReference type="Gene3D" id="2.80.10.50">
    <property type="match status" value="1"/>
</dbReference>
<dbReference type="InterPro" id="IPR035992">
    <property type="entry name" value="Ricin_B-like_lectins"/>
</dbReference>
<feature type="compositionally biased region" description="Low complexity" evidence="1">
    <location>
        <begin position="7"/>
        <end position="16"/>
    </location>
</feature>
<dbReference type="Proteomes" id="UP000305778">
    <property type="component" value="Unassembled WGS sequence"/>
</dbReference>
<evidence type="ECO:0000256" key="1">
    <source>
        <dbReference type="SAM" id="MobiDB-lite"/>
    </source>
</evidence>
<name>A0A4U0SIC0_9ACTN</name>
<dbReference type="AlphaFoldDB" id="A0A4U0SIC0"/>
<proteinExistence type="predicted"/>
<feature type="region of interest" description="Disordered" evidence="1">
    <location>
        <begin position="67"/>
        <end position="89"/>
    </location>
</feature>
<gene>
    <name evidence="2" type="ORF">FCI23_23405</name>
</gene>
<feature type="region of interest" description="Disordered" evidence="1">
    <location>
        <begin position="1"/>
        <end position="45"/>
    </location>
</feature>
<protein>
    <submittedName>
        <fullName evidence="2">Uncharacterized protein</fullName>
    </submittedName>
</protein>
<reference evidence="2 3" key="1">
    <citation type="submission" date="2019-04" db="EMBL/GenBank/DDBJ databases">
        <title>Streptomyces oryziradicis sp. nov., a novel actinomycete isolated from rhizosphere soil of rice (Oryza sativa L.).</title>
        <authorList>
            <person name="Li C."/>
        </authorList>
    </citation>
    <scope>NUCLEOTIDE SEQUENCE [LARGE SCALE GENOMIC DNA]</scope>
    <source>
        <strain evidence="2 3">NEAU-C40</strain>
    </source>
</reference>
<feature type="compositionally biased region" description="Basic residues" evidence="1">
    <location>
        <begin position="19"/>
        <end position="31"/>
    </location>
</feature>
<evidence type="ECO:0000313" key="3">
    <source>
        <dbReference type="Proteomes" id="UP000305778"/>
    </source>
</evidence>
<dbReference type="EMBL" id="SUMC01000023">
    <property type="protein sequence ID" value="TKA09296.1"/>
    <property type="molecule type" value="Genomic_DNA"/>
</dbReference>
<sequence>MASSWWPGSPRAGAPARPRPARRSGPSRRSRPASPGCNGTSAQSWTVGTDGTIRVLGKCLDVLAMRRAGGTHARSGHRSSTGEHSRSRH</sequence>
<keyword evidence="3" id="KW-1185">Reference proteome</keyword>
<accession>A0A4U0SIC0</accession>
<dbReference type="SUPFAM" id="SSF50370">
    <property type="entry name" value="Ricin B-like lectins"/>
    <property type="match status" value="1"/>
</dbReference>
<comment type="caution">
    <text evidence="2">The sequence shown here is derived from an EMBL/GenBank/DDBJ whole genome shotgun (WGS) entry which is preliminary data.</text>
</comment>
<feature type="compositionally biased region" description="Basic and acidic residues" evidence="1">
    <location>
        <begin position="80"/>
        <end position="89"/>
    </location>
</feature>
<dbReference type="OrthoDB" id="3296611at2"/>